<name>A0A426V4D3_9ACTN</name>
<feature type="transmembrane region" description="Helical" evidence="1">
    <location>
        <begin position="271"/>
        <end position="293"/>
    </location>
</feature>
<keyword evidence="1" id="KW-0472">Membrane</keyword>
<feature type="transmembrane region" description="Helical" evidence="1">
    <location>
        <begin position="224"/>
        <end position="244"/>
    </location>
</feature>
<keyword evidence="3" id="KW-1185">Reference proteome</keyword>
<dbReference type="PANTHER" id="PTHR36840:SF1">
    <property type="entry name" value="BLL5714 PROTEIN"/>
    <property type="match status" value="1"/>
</dbReference>
<feature type="transmembrane region" description="Helical" evidence="1">
    <location>
        <begin position="137"/>
        <end position="157"/>
    </location>
</feature>
<feature type="transmembrane region" description="Helical" evidence="1">
    <location>
        <begin position="305"/>
        <end position="324"/>
    </location>
</feature>
<feature type="transmembrane region" description="Helical" evidence="1">
    <location>
        <begin position="86"/>
        <end position="106"/>
    </location>
</feature>
<evidence type="ECO:0000313" key="2">
    <source>
        <dbReference type="EMBL" id="RRS01691.1"/>
    </source>
</evidence>
<dbReference type="RefSeq" id="WP_125246168.1">
    <property type="nucleotide sequence ID" value="NZ_RSEB01000001.1"/>
</dbReference>
<dbReference type="PANTHER" id="PTHR36840">
    <property type="entry name" value="BLL5714 PROTEIN"/>
    <property type="match status" value="1"/>
</dbReference>
<feature type="transmembrane region" description="Helical" evidence="1">
    <location>
        <begin position="53"/>
        <end position="74"/>
    </location>
</feature>
<comment type="caution">
    <text evidence="2">The sequence shown here is derived from an EMBL/GenBank/DDBJ whole genome shotgun (WGS) entry which is preliminary data.</text>
</comment>
<reference evidence="2 3" key="1">
    <citation type="submission" date="2018-12" db="EMBL/GenBank/DDBJ databases">
        <title>Glycomyces sp. YIM 121974 draft genome.</title>
        <authorList>
            <person name="Li Q."/>
        </authorList>
    </citation>
    <scope>NUCLEOTIDE SEQUENCE [LARGE SCALE GENOMIC DNA]</scope>
    <source>
        <strain evidence="2 3">YIM 121974</strain>
    </source>
</reference>
<dbReference type="OrthoDB" id="7698234at2"/>
<accession>A0A426V4D3</accession>
<feature type="transmembrane region" description="Helical" evidence="1">
    <location>
        <begin position="199"/>
        <end position="218"/>
    </location>
</feature>
<gene>
    <name evidence="2" type="ORF">EIW28_02720</name>
</gene>
<sequence>MKRLLPQWFVERIDPIRDEDDLRVSTLELFFDLVFVFIIAQFTWVIAHDPLHGFLQTVAMLGFIWWMYAGYSWLTNVIPPVRPARRVLILCAMAGWLIVGLAVPAAFEEGSVWIGIGMLVVVVVHGLMYLQATTAFVPIFIANLAAVAAVFAAQFVPVEPWRYVMWALAAAIVWSVPFFHSQRGLSLHPAHIVERHGLVVLVALGESVVAIAVATRGLDIDADLLIAAVLGLVIASCLWWSLFVHELPRAEHALTASTDSVQRVRKVLKGLSYSFVPVLLGILVLAAGVEHAVGHATSPLELDGSLLLSGGVALFLLGTAGLRASMPLPRPLARVAFAAAVLALTPLGLMNAGVQLAAIAVVLVAGLALERRAAAAERKPTPER</sequence>
<proteinExistence type="predicted"/>
<feature type="transmembrane region" description="Helical" evidence="1">
    <location>
        <begin position="353"/>
        <end position="369"/>
    </location>
</feature>
<dbReference type="AlphaFoldDB" id="A0A426V4D3"/>
<dbReference type="EMBL" id="RSEB01000001">
    <property type="protein sequence ID" value="RRS01691.1"/>
    <property type="molecule type" value="Genomic_DNA"/>
</dbReference>
<feature type="transmembrane region" description="Helical" evidence="1">
    <location>
        <begin position="112"/>
        <end position="130"/>
    </location>
</feature>
<dbReference type="InterPro" id="IPR010640">
    <property type="entry name" value="Low_temperature_requirement_A"/>
</dbReference>
<evidence type="ECO:0000256" key="1">
    <source>
        <dbReference type="SAM" id="Phobius"/>
    </source>
</evidence>
<protein>
    <submittedName>
        <fullName evidence="2">Low temperature requirement protein A</fullName>
    </submittedName>
</protein>
<keyword evidence="1" id="KW-1133">Transmembrane helix</keyword>
<dbReference type="Proteomes" id="UP000277256">
    <property type="component" value="Unassembled WGS sequence"/>
</dbReference>
<feature type="transmembrane region" description="Helical" evidence="1">
    <location>
        <begin position="163"/>
        <end position="179"/>
    </location>
</feature>
<feature type="transmembrane region" description="Helical" evidence="1">
    <location>
        <begin position="29"/>
        <end position="47"/>
    </location>
</feature>
<keyword evidence="1" id="KW-0812">Transmembrane</keyword>
<dbReference type="Pfam" id="PF06772">
    <property type="entry name" value="LtrA"/>
    <property type="match status" value="1"/>
</dbReference>
<organism evidence="2 3">
    <name type="scientific">Glycomyces terrestris</name>
    <dbReference type="NCBI Taxonomy" id="2493553"/>
    <lineage>
        <taxon>Bacteria</taxon>
        <taxon>Bacillati</taxon>
        <taxon>Actinomycetota</taxon>
        <taxon>Actinomycetes</taxon>
        <taxon>Glycomycetales</taxon>
        <taxon>Glycomycetaceae</taxon>
        <taxon>Glycomyces</taxon>
    </lineage>
</organism>
<evidence type="ECO:0000313" key="3">
    <source>
        <dbReference type="Proteomes" id="UP000277256"/>
    </source>
</evidence>